<evidence type="ECO:0000256" key="11">
    <source>
        <dbReference type="ARBA" id="ARBA00022691"/>
    </source>
</evidence>
<dbReference type="Gene3D" id="3.30.230.70">
    <property type="entry name" value="GHMP Kinase, N-terminal domain"/>
    <property type="match status" value="1"/>
</dbReference>
<feature type="domain" description="Exoribonuclease phosphorolytic" evidence="23">
    <location>
        <begin position="36"/>
        <end position="168"/>
    </location>
</feature>
<keyword evidence="16" id="KW-0539">Nucleus</keyword>
<proteinExistence type="inferred from homology"/>
<dbReference type="SUPFAM" id="SSF54211">
    <property type="entry name" value="Ribosomal protein S5 domain 2-like"/>
    <property type="match status" value="1"/>
</dbReference>
<dbReference type="InterPro" id="IPR001247">
    <property type="entry name" value="ExoRNase_PH_dom1"/>
</dbReference>
<gene>
    <name evidence="25" type="ORF">C5167_012973</name>
</gene>
<evidence type="ECO:0000313" key="25">
    <source>
        <dbReference type="EMBL" id="RZC54116.1"/>
    </source>
</evidence>
<keyword evidence="26" id="KW-1185">Reference proteome</keyword>
<dbReference type="Pfam" id="PF01138">
    <property type="entry name" value="RNase_PH"/>
    <property type="match status" value="1"/>
</dbReference>
<evidence type="ECO:0000256" key="19">
    <source>
        <dbReference type="ARBA" id="ARBA00032789"/>
    </source>
</evidence>
<keyword evidence="12" id="KW-0479">Metal-binding</keyword>
<dbReference type="Gene3D" id="3.40.50.11840">
    <property type="entry name" value="Diphthamide synthesis DPH1/DPH2 domain 1"/>
    <property type="match status" value="1"/>
</dbReference>
<dbReference type="SUPFAM" id="SSF55666">
    <property type="entry name" value="Ribonuclease PH domain 2-like"/>
    <property type="match status" value="1"/>
</dbReference>
<evidence type="ECO:0000256" key="10">
    <source>
        <dbReference type="ARBA" id="ARBA00022679"/>
    </source>
</evidence>
<evidence type="ECO:0000256" key="20">
    <source>
        <dbReference type="ARBA" id="ARBA00048403"/>
    </source>
</evidence>
<dbReference type="NCBIfam" id="TIGR00322">
    <property type="entry name" value="diphth2_R"/>
    <property type="match status" value="1"/>
</dbReference>
<feature type="compositionally biased region" description="Basic residues" evidence="22">
    <location>
        <begin position="456"/>
        <end position="466"/>
    </location>
</feature>
<dbReference type="FunFam" id="3.40.50.11850:FF:000002">
    <property type="entry name" value="2-(3-amino-3-carboxypropyl)histidine synthase subunit 1"/>
    <property type="match status" value="1"/>
</dbReference>
<keyword evidence="11" id="KW-0949">S-adenosyl-L-methionine</keyword>
<evidence type="ECO:0000256" key="14">
    <source>
        <dbReference type="ARBA" id="ARBA00023004"/>
    </source>
</evidence>
<dbReference type="STRING" id="3469.A0A4Y7J0Z3"/>
<evidence type="ECO:0000256" key="12">
    <source>
        <dbReference type="ARBA" id="ARBA00022723"/>
    </source>
</evidence>
<keyword evidence="15" id="KW-0411">Iron-sulfur</keyword>
<dbReference type="FunFam" id="3.40.50.11860:FF:000002">
    <property type="entry name" value="2-(3-amino-3-carboxypropyl)histidine synthase subunit 1"/>
    <property type="match status" value="1"/>
</dbReference>
<protein>
    <recommendedName>
        <fullName evidence="8">2-(3-amino-3-carboxypropyl)histidine synthase subunit 1</fullName>
        <ecNumber evidence="7">2.5.1.108</ecNumber>
    </recommendedName>
    <alternativeName>
        <fullName evidence="18">Diphthamide biosynthesis protein 1</fullName>
    </alternativeName>
    <alternativeName>
        <fullName evidence="19">Diphtheria toxin resistance protein 1</fullName>
    </alternativeName>
    <alternativeName>
        <fullName evidence="21">Protein ECERIFERUM 7</fullName>
    </alternativeName>
    <alternativeName>
        <fullName evidence="17">S-adenosyl-L-methionine:L-histidine 3-amino-3-carboxypropyltransferase 1</fullName>
    </alternativeName>
</protein>
<evidence type="ECO:0000256" key="17">
    <source>
        <dbReference type="ARBA" id="ARBA00031690"/>
    </source>
</evidence>
<dbReference type="GO" id="GO:0006396">
    <property type="term" value="P:RNA processing"/>
    <property type="evidence" value="ECO:0007669"/>
    <property type="project" value="InterPro"/>
</dbReference>
<dbReference type="InterPro" id="IPR027408">
    <property type="entry name" value="PNPase/RNase_PH_dom_sf"/>
</dbReference>
<dbReference type="InterPro" id="IPR036345">
    <property type="entry name" value="ExoRNase_PH_dom2_sf"/>
</dbReference>
<evidence type="ECO:0000256" key="13">
    <source>
        <dbReference type="ARBA" id="ARBA00022884"/>
    </source>
</evidence>
<evidence type="ECO:0000256" key="16">
    <source>
        <dbReference type="ARBA" id="ARBA00023242"/>
    </source>
</evidence>
<evidence type="ECO:0000256" key="9">
    <source>
        <dbReference type="ARBA" id="ARBA00022490"/>
    </source>
</evidence>
<feature type="compositionally biased region" description="Polar residues" evidence="22">
    <location>
        <begin position="366"/>
        <end position="378"/>
    </location>
</feature>
<dbReference type="GO" id="GO:0005634">
    <property type="term" value="C:nucleus"/>
    <property type="evidence" value="ECO:0007669"/>
    <property type="project" value="UniProtKB-SubCell"/>
</dbReference>
<evidence type="ECO:0000256" key="18">
    <source>
        <dbReference type="ARBA" id="ARBA00032574"/>
    </source>
</evidence>
<comment type="catalytic activity">
    <reaction evidence="20">
        <text>L-histidyl-[translation elongation factor 2] + S-adenosyl-L-methionine = 2-[(3S)-amino-3-carboxypropyl]-L-histidyl-[translation elongation factor 2] + S-methyl-5'-thioadenosine + H(+)</text>
        <dbReference type="Rhea" id="RHEA:36783"/>
        <dbReference type="Rhea" id="RHEA-COMP:9748"/>
        <dbReference type="Rhea" id="RHEA-COMP:9749"/>
        <dbReference type="ChEBI" id="CHEBI:15378"/>
        <dbReference type="ChEBI" id="CHEBI:17509"/>
        <dbReference type="ChEBI" id="CHEBI:29979"/>
        <dbReference type="ChEBI" id="CHEBI:59789"/>
        <dbReference type="ChEBI" id="CHEBI:73995"/>
        <dbReference type="EC" id="2.5.1.108"/>
    </reaction>
</comment>
<dbReference type="InterPro" id="IPR042265">
    <property type="entry name" value="DPH1/DPH2_3"/>
</dbReference>
<dbReference type="Gene3D" id="3.40.50.11860">
    <property type="entry name" value="Diphthamide synthesis DPH1/DPH2 domain 3"/>
    <property type="match status" value="1"/>
</dbReference>
<keyword evidence="10" id="KW-0808">Transferase</keyword>
<feature type="compositionally biased region" description="Polar residues" evidence="22">
    <location>
        <begin position="410"/>
        <end position="423"/>
    </location>
</feature>
<dbReference type="AlphaFoldDB" id="A0A4Y7J0Z3"/>
<dbReference type="InterPro" id="IPR016435">
    <property type="entry name" value="DPH1/DPH2"/>
</dbReference>
<sequence>MEQRLANTWKMANNEKKFIEISLLSDLRVDGRTCFQYRGLNIKFGREDGSSEVQLGKTLVMGSVTSQLVQPYRDRPNEGTLSIYTEFSPMADPSFEAGRPGEFAVELGRIIDRGLRESRAVDTESLCVLAAKLVWAIRIDLHILDNGGNLVDAANIAALAALMTFRRPECTLGGEDGQELIVHPPEVKEPLPLIIHHLPIAVTFGTFGDGNVMVIDPSHDEEVVMRGRITATLNANGDICSIQKVGEGVMQSSIMQCLRIAKGKADDITTKIRSAVEAHCTERAARKIKRHPSSSVAVGISRPDTVMMDKPTQKGGGFSVYKSEESCSHPSNGIGSETLKRGESAKASVGAPSSWDPYSKGVDANSLKTSLAVSGRSTPTKEQKESIVDEVMDEEPISNVGNADSKPNEAVQSPQLQQQSSEVKTLKDARLQCNKITEMENNSSDLILPSLDPSRNKPRPTPKRFIKNQIPDSITNDPALNAAISLLPSNYSFEVHKCVWRIQTAGAKRVALQFPEGLLMYSLVLSDIFKIFCKLDDCFVLGDVTYGACCVDDFSATALGADLLIHYGHSCLVPIDTTKIPSLYVFVEIKIDVERLIDTIKLNMDGTVSKSKKLALAGTIQFSTAIRAAKSSLESAGFEVLVPQSKPLSGGEILGCTSPSIPKGSADVVIFVADGRFHLEAFMIANPEIKAFRYDPYSGVLFLEEYDHKGMKEVRKNAIAKARGAKSWGLVLGTLGRQGNPRVLDRLQEKMRERGFIWTVVLMSEISPARIALFGDSIDAWIQIACPRLSIDWGEAFTKPLLTPFEAEIALGIISGWWEKSSSDSSLGCQKNKSCCMNNNRKCCYAGETKGDRSCLEVLGPGGYITLSVCIAFSKFLSKQQVLPVLV</sequence>
<dbReference type="PANTHER" id="PTHR10762:SF1">
    <property type="entry name" value="2-(3-AMINO-3-CARBOXYPROPYL)HISTIDINE SYNTHASE SUBUNIT 1"/>
    <property type="match status" value="1"/>
</dbReference>
<dbReference type="GO" id="GO:0051536">
    <property type="term" value="F:iron-sulfur cluster binding"/>
    <property type="evidence" value="ECO:0007669"/>
    <property type="project" value="UniProtKB-KW"/>
</dbReference>
<dbReference type="Gene3D" id="3.40.50.11850">
    <property type="entry name" value="Diphthamide synthesis DPH1/DPH2 domain 2"/>
    <property type="match status" value="1"/>
</dbReference>
<accession>A0A4Y7J0Z3</accession>
<name>A0A4Y7J0Z3_PAPSO</name>
<evidence type="ECO:0000256" key="2">
    <source>
        <dbReference type="ARBA" id="ARBA00004123"/>
    </source>
</evidence>
<dbReference type="InterPro" id="IPR020568">
    <property type="entry name" value="Ribosomal_Su5_D2-typ_SF"/>
</dbReference>
<evidence type="ECO:0000256" key="15">
    <source>
        <dbReference type="ARBA" id="ARBA00023014"/>
    </source>
</evidence>
<dbReference type="CDD" id="cd11368">
    <property type="entry name" value="RNase_PH_RRP45"/>
    <property type="match status" value="1"/>
</dbReference>
<dbReference type="UniPathway" id="UPA00559"/>
<comment type="pathway">
    <text evidence="4">Protein modification; peptidyl-diphthamide biosynthesis.</text>
</comment>
<evidence type="ECO:0000256" key="22">
    <source>
        <dbReference type="SAM" id="MobiDB-lite"/>
    </source>
</evidence>
<evidence type="ECO:0000256" key="5">
    <source>
        <dbReference type="ARBA" id="ARBA00006678"/>
    </source>
</evidence>
<dbReference type="Gramene" id="RZC54116">
    <property type="protein sequence ID" value="RZC54116"/>
    <property type="gene ID" value="C5167_012973"/>
</dbReference>
<dbReference type="InterPro" id="IPR015847">
    <property type="entry name" value="ExoRNase_PH_dom2"/>
</dbReference>
<evidence type="ECO:0000256" key="4">
    <source>
        <dbReference type="ARBA" id="ARBA00005156"/>
    </source>
</evidence>
<evidence type="ECO:0000256" key="6">
    <source>
        <dbReference type="ARBA" id="ARBA00010173"/>
    </source>
</evidence>
<organism evidence="25 26">
    <name type="scientific">Papaver somniferum</name>
    <name type="common">Opium poppy</name>
    <dbReference type="NCBI Taxonomy" id="3469"/>
    <lineage>
        <taxon>Eukaryota</taxon>
        <taxon>Viridiplantae</taxon>
        <taxon>Streptophyta</taxon>
        <taxon>Embryophyta</taxon>
        <taxon>Tracheophyta</taxon>
        <taxon>Spermatophyta</taxon>
        <taxon>Magnoliopsida</taxon>
        <taxon>Ranunculales</taxon>
        <taxon>Papaveraceae</taxon>
        <taxon>Papaveroideae</taxon>
        <taxon>Papaver</taxon>
    </lineage>
</organism>
<evidence type="ECO:0000313" key="26">
    <source>
        <dbReference type="Proteomes" id="UP000316621"/>
    </source>
</evidence>
<dbReference type="Proteomes" id="UP000316621">
    <property type="component" value="Chromosome 3"/>
</dbReference>
<dbReference type="EMBL" id="CM010717">
    <property type="protein sequence ID" value="RZC54116.1"/>
    <property type="molecule type" value="Genomic_DNA"/>
</dbReference>
<dbReference type="FunFam" id="3.40.50.11840:FF:000001">
    <property type="entry name" value="2-(3-amino-3-carboxypropyl)histidine synthase subunit 1"/>
    <property type="match status" value="1"/>
</dbReference>
<feature type="compositionally biased region" description="Low complexity" evidence="22">
    <location>
        <begin position="444"/>
        <end position="453"/>
    </location>
</feature>
<comment type="cofactor">
    <cofactor evidence="1">
        <name>[4Fe-4S] cluster</name>
        <dbReference type="ChEBI" id="CHEBI:49883"/>
    </cofactor>
</comment>
<feature type="domain" description="Exoribonuclease phosphorolytic" evidence="24">
    <location>
        <begin position="197"/>
        <end position="262"/>
    </location>
</feature>
<comment type="subcellular location">
    <subcellularLocation>
        <location evidence="3">Cytoplasm</location>
    </subcellularLocation>
    <subcellularLocation>
        <location evidence="2">Nucleus</location>
    </subcellularLocation>
</comment>
<keyword evidence="9" id="KW-0963">Cytoplasm</keyword>
<dbReference type="GO" id="GO:0017183">
    <property type="term" value="P:protein histidyl modification to diphthamide"/>
    <property type="evidence" value="ECO:0007669"/>
    <property type="project" value="UniProtKB-UniPathway"/>
</dbReference>
<dbReference type="GO" id="GO:0005737">
    <property type="term" value="C:cytoplasm"/>
    <property type="evidence" value="ECO:0007669"/>
    <property type="project" value="UniProtKB-SubCell"/>
</dbReference>
<dbReference type="InterPro" id="IPR042263">
    <property type="entry name" value="DPH1/DPH2_1"/>
</dbReference>
<dbReference type="Pfam" id="PF01866">
    <property type="entry name" value="Diphthamide_syn"/>
    <property type="match status" value="1"/>
</dbReference>
<feature type="region of interest" description="Disordered" evidence="22">
    <location>
        <begin position="306"/>
        <end position="424"/>
    </location>
</feature>
<dbReference type="GO" id="GO:0090560">
    <property type="term" value="F:2-(3-amino-3-carboxypropyl)histidine synthase activity"/>
    <property type="evidence" value="ECO:0007669"/>
    <property type="project" value="UniProtKB-EC"/>
</dbReference>
<comment type="similarity">
    <text evidence="6">Belongs to the DPH1/DPH2 family. DPH1 subfamily.</text>
</comment>
<feature type="region of interest" description="Disordered" evidence="22">
    <location>
        <begin position="444"/>
        <end position="467"/>
    </location>
</feature>
<evidence type="ECO:0000256" key="3">
    <source>
        <dbReference type="ARBA" id="ARBA00004496"/>
    </source>
</evidence>
<dbReference type="InterPro" id="IPR033100">
    <property type="entry name" value="Rrp45"/>
</dbReference>
<dbReference type="EC" id="2.5.1.108" evidence="7"/>
<evidence type="ECO:0000256" key="7">
    <source>
        <dbReference type="ARBA" id="ARBA00012221"/>
    </source>
</evidence>
<keyword evidence="13" id="KW-0694">RNA-binding</keyword>
<comment type="similarity">
    <text evidence="5">Belongs to the RNase PH family.</text>
</comment>
<dbReference type="Pfam" id="PF03725">
    <property type="entry name" value="RNase_PH_C"/>
    <property type="match status" value="1"/>
</dbReference>
<dbReference type="GO" id="GO:0000178">
    <property type="term" value="C:exosome (RNase complex)"/>
    <property type="evidence" value="ECO:0007669"/>
    <property type="project" value="InterPro"/>
</dbReference>
<dbReference type="InterPro" id="IPR042264">
    <property type="entry name" value="DPH1/DPH2_2"/>
</dbReference>
<evidence type="ECO:0000259" key="23">
    <source>
        <dbReference type="Pfam" id="PF01138"/>
    </source>
</evidence>
<evidence type="ECO:0000259" key="24">
    <source>
        <dbReference type="Pfam" id="PF03725"/>
    </source>
</evidence>
<dbReference type="GO" id="GO:0046872">
    <property type="term" value="F:metal ion binding"/>
    <property type="evidence" value="ECO:0007669"/>
    <property type="project" value="UniProtKB-KW"/>
</dbReference>
<evidence type="ECO:0000256" key="21">
    <source>
        <dbReference type="ARBA" id="ARBA00079975"/>
    </source>
</evidence>
<evidence type="ECO:0000256" key="1">
    <source>
        <dbReference type="ARBA" id="ARBA00001966"/>
    </source>
</evidence>
<keyword evidence="14" id="KW-0408">Iron</keyword>
<dbReference type="SFLD" id="SFLDS00032">
    <property type="entry name" value="Radical_SAM_3-amino-3-carboxyp"/>
    <property type="match status" value="1"/>
</dbReference>
<reference evidence="25 26" key="1">
    <citation type="journal article" date="2018" name="Science">
        <title>The opium poppy genome and morphinan production.</title>
        <authorList>
            <person name="Guo L."/>
            <person name="Winzer T."/>
            <person name="Yang X."/>
            <person name="Li Y."/>
            <person name="Ning Z."/>
            <person name="He Z."/>
            <person name="Teodor R."/>
            <person name="Lu Y."/>
            <person name="Bowser T.A."/>
            <person name="Graham I.A."/>
            <person name="Ye K."/>
        </authorList>
    </citation>
    <scope>NUCLEOTIDE SEQUENCE [LARGE SCALE GENOMIC DNA]</scope>
    <source>
        <strain evidence="26">cv. HN1</strain>
        <tissue evidence="25">Leaves</tissue>
    </source>
</reference>
<dbReference type="PANTHER" id="PTHR10762">
    <property type="entry name" value="DIPHTHAMIDE BIOSYNTHESIS PROTEIN"/>
    <property type="match status" value="1"/>
</dbReference>
<dbReference type="GO" id="GO:0003723">
    <property type="term" value="F:RNA binding"/>
    <property type="evidence" value="ECO:0007669"/>
    <property type="project" value="UniProtKB-KW"/>
</dbReference>
<dbReference type="FunFam" id="3.30.230.70:FF:000007">
    <property type="entry name" value="Exosome complex component RRP45B"/>
    <property type="match status" value="1"/>
</dbReference>
<evidence type="ECO:0000256" key="8">
    <source>
        <dbReference type="ARBA" id="ARBA00021915"/>
    </source>
</evidence>